<dbReference type="EMBL" id="ML986508">
    <property type="protein sequence ID" value="KAF2273661.1"/>
    <property type="molecule type" value="Genomic_DNA"/>
</dbReference>
<feature type="compositionally biased region" description="Basic residues" evidence="4">
    <location>
        <begin position="1729"/>
        <end position="1739"/>
    </location>
</feature>
<evidence type="ECO:0000313" key="6">
    <source>
        <dbReference type="Proteomes" id="UP000800097"/>
    </source>
</evidence>
<dbReference type="Pfam" id="PF26128">
    <property type="entry name" value="Gad2"/>
    <property type="match status" value="1"/>
</dbReference>
<name>A0A6A6JAP3_WESOR</name>
<dbReference type="Pfam" id="PF00023">
    <property type="entry name" value="Ank"/>
    <property type="match status" value="2"/>
</dbReference>
<feature type="compositionally biased region" description="Basic and acidic residues" evidence="4">
    <location>
        <begin position="660"/>
        <end position="671"/>
    </location>
</feature>
<keyword evidence="6" id="KW-1185">Reference proteome</keyword>
<keyword evidence="2 3" id="KW-0040">ANK repeat</keyword>
<sequence>MSAYSTLPDVPVKHSDFIPYIASNPQKRLPELLEPFKQYDAKLRQVFAQEPDHPALADNYLNIVPLFDGHQKDVTIRARNLDAETQEEKDRYIMPLEPQDRRPHGSPAIVHDIKDFQQNFALFTESSLVDLDWTNVVAAGSSVVTCLLPVPDKYKKSKKSLRHYYHEKIAPASDVDLFIYGLTEEEAIKKILDIEQRVKDSILTEITTIRTKNAITIASQYPTRHIQIVLRVYKSVAEILTGFDVDCSCAAYDGKQVYAAPRALTAFMTQTNTIDLTRRSPSYENRLSKYSRRGFEVYWPLLDRSRIDPTIFERNFGRTVGLARLLVLERLPTKYERESYMDERRRERGRPAINRPYSFSSKGNIKERFEDEVAEWVEQEDVSDYHTFTIPYGPKYHAKKIEKLLYTKDLLLNAEWNKQKDREVNLHRHPAFFGYATDIIHDCCGSCPAPVTDEEHVVAEEEAKIYVSGEISFIKDDPGRQAIGSFHPLTDDDWTEMAYVGNTARLCQAIVDCDLEHVEDWLAQEGADPNCRDYTGRTPLHLAVVSSTPEIVKSLIDHGARLVARLADGRTALHLAAARGDVEMVRMIMNKSEENEEEEAKKEDARKQARIAERQAKAGDTEDVRPNETSEESDAEMIDADSDEDEDMHSTTTGSYIKVKNAEREQNKDSIPEEEDNDPDVYDVNVLSWDTKCSPLHYAILGGHIEVVKELVQTFGADVLLPIKLLSSYDKSPRGAILTLILALNLPLEKALEMTRTLLELGATSAQADMHQTTALQFAATKKPEKPEVLDIYFQQDGPAAMRILNHMSVFGSDYSPEAWSPLMSAIYNGNSLTALKLLEAGASPTIAFKDWVKSVEAQFSAVSTRGPDYNLNNFLKYTHQPIVLAVQTEVPEVALALLERGANTEALPPETQYALQDEWRRRYQHMETVLDMVRSKIQKLQKHRDEAGSSVPKSRLEAGRDYLQDLDAGTYKHFIARIQVDAAHKADREAKEKYEEEVKANRDRAGSAEKEKAVTEMLAKFKQLEKALVAKGAKTFEELHPDIVNNPEQSHDFYPRFGKDNQGPFAVAFNFNVHDLTDDTREAYLELFQAAWDGDLDKIKSLTLAPRGPDRATPLKIAVRDQNQYSPFSIAVLRGHRDVAKAIVEIAFAQYEPVDKPTDARYRMEDDDSDEKSEACSDSGSDRMQVYKTIVDDTFTIDNIGEVATQVKSNVQPLGLISWECPVWEYEKMLHPEAKLTYGIDDREAEDGKCPVSLQRWAIITNDKDLFTFMVDLDYEWTQRSRMAEIPDAPELLFDYTDFQRTIKYGRLDMLAEEIRLYGAGIELEALVKQSGVKLIEKPRYYQGLSVHGRKREDWVNAARGTYKQDIVDQTPPLLRAAFDGSLASVEWFLSDTPARLYREFGETNKDNKYIKHLNTSAGGFDKVVSKWLGVRREYAMHCAVMAEPSPESLKLIRYLLQVMPDSVNTKSITMGHTPLALAFSLGRLDAAKLLIEAGADQTVRDKIGSNILHLLLVSPYTNANRGFKDLHEYLNLIDKRLIPSLLNQRCSYSPGSLTPLARWQRNVITFTNLESPEKVLRAILDLAKPTNNEHLELFDASGETPLHFAVKNKQQSFLRIMLSYRADLLYRENSVGCTPMELAKDNFLSSCVQEAPKVGRDPYRGHGVSVVDKLAEEFVKKEGEDGEVTLETVWKTCEEFAARSPGKRKLVSLAEANEVANRLAEWNTQSKRQRTGGRGRYGRANEEEEGSVEGGQAEEGEGDRKTDEVAQWFPKAVVTWFDKGPRAWAA</sequence>
<dbReference type="Pfam" id="PF12796">
    <property type="entry name" value="Ank_2"/>
    <property type="match status" value="2"/>
</dbReference>
<proteinExistence type="predicted"/>
<feature type="region of interest" description="Disordered" evidence="4">
    <location>
        <begin position="591"/>
        <end position="679"/>
    </location>
</feature>
<reference evidence="5" key="1">
    <citation type="journal article" date="2020" name="Stud. Mycol.">
        <title>101 Dothideomycetes genomes: a test case for predicting lifestyles and emergence of pathogens.</title>
        <authorList>
            <person name="Haridas S."/>
            <person name="Albert R."/>
            <person name="Binder M."/>
            <person name="Bloem J."/>
            <person name="Labutti K."/>
            <person name="Salamov A."/>
            <person name="Andreopoulos B."/>
            <person name="Baker S."/>
            <person name="Barry K."/>
            <person name="Bills G."/>
            <person name="Bluhm B."/>
            <person name="Cannon C."/>
            <person name="Castanera R."/>
            <person name="Culley D."/>
            <person name="Daum C."/>
            <person name="Ezra D."/>
            <person name="Gonzalez J."/>
            <person name="Henrissat B."/>
            <person name="Kuo A."/>
            <person name="Liang C."/>
            <person name="Lipzen A."/>
            <person name="Lutzoni F."/>
            <person name="Magnuson J."/>
            <person name="Mondo S."/>
            <person name="Nolan M."/>
            <person name="Ohm R."/>
            <person name="Pangilinan J."/>
            <person name="Park H.-J."/>
            <person name="Ramirez L."/>
            <person name="Alfaro M."/>
            <person name="Sun H."/>
            <person name="Tritt A."/>
            <person name="Yoshinaga Y."/>
            <person name="Zwiers L.-H."/>
            <person name="Turgeon B."/>
            <person name="Goodwin S."/>
            <person name="Spatafora J."/>
            <person name="Crous P."/>
            <person name="Grigoriev I."/>
        </authorList>
    </citation>
    <scope>NUCLEOTIDE SEQUENCE</scope>
    <source>
        <strain evidence="5">CBS 379.55</strain>
    </source>
</reference>
<dbReference type="PRINTS" id="PR01415">
    <property type="entry name" value="ANKYRIN"/>
</dbReference>
<protein>
    <submittedName>
        <fullName evidence="5">Ankyrin repeat protein</fullName>
    </submittedName>
</protein>
<feature type="repeat" description="ANK" evidence="3">
    <location>
        <begin position="1472"/>
        <end position="1504"/>
    </location>
</feature>
<feature type="compositionally biased region" description="Acidic residues" evidence="4">
    <location>
        <begin position="1744"/>
        <end position="1759"/>
    </location>
</feature>
<dbReference type="Gene3D" id="1.25.40.20">
    <property type="entry name" value="Ankyrin repeat-containing domain"/>
    <property type="match status" value="5"/>
</dbReference>
<feature type="region of interest" description="Disordered" evidence="4">
    <location>
        <begin position="1160"/>
        <end position="1181"/>
    </location>
</feature>
<evidence type="ECO:0000313" key="5">
    <source>
        <dbReference type="EMBL" id="KAF2273661.1"/>
    </source>
</evidence>
<evidence type="ECO:0000256" key="3">
    <source>
        <dbReference type="PROSITE-ProRule" id="PRU00023"/>
    </source>
</evidence>
<feature type="compositionally biased region" description="Basic and acidic residues" evidence="4">
    <location>
        <begin position="599"/>
        <end position="628"/>
    </location>
</feature>
<organism evidence="5 6">
    <name type="scientific">Westerdykella ornata</name>
    <dbReference type="NCBI Taxonomy" id="318751"/>
    <lineage>
        <taxon>Eukaryota</taxon>
        <taxon>Fungi</taxon>
        <taxon>Dikarya</taxon>
        <taxon>Ascomycota</taxon>
        <taxon>Pezizomycotina</taxon>
        <taxon>Dothideomycetes</taxon>
        <taxon>Pleosporomycetidae</taxon>
        <taxon>Pleosporales</taxon>
        <taxon>Sporormiaceae</taxon>
        <taxon>Westerdykella</taxon>
    </lineage>
</organism>
<dbReference type="PROSITE" id="PS50088">
    <property type="entry name" value="ANK_REPEAT"/>
    <property type="match status" value="4"/>
</dbReference>
<evidence type="ECO:0000256" key="4">
    <source>
        <dbReference type="SAM" id="MobiDB-lite"/>
    </source>
</evidence>
<dbReference type="PROSITE" id="PS50297">
    <property type="entry name" value="ANK_REP_REGION"/>
    <property type="match status" value="4"/>
</dbReference>
<accession>A0A6A6JAP3</accession>
<feature type="repeat" description="ANK" evidence="3">
    <location>
        <begin position="535"/>
        <end position="567"/>
    </location>
</feature>
<evidence type="ECO:0000256" key="2">
    <source>
        <dbReference type="ARBA" id="ARBA00023043"/>
    </source>
</evidence>
<dbReference type="OrthoDB" id="539213at2759"/>
<dbReference type="PANTHER" id="PTHR24171">
    <property type="entry name" value="ANKYRIN REPEAT DOMAIN-CONTAINING PROTEIN 39-RELATED"/>
    <property type="match status" value="1"/>
</dbReference>
<keyword evidence="1" id="KW-0677">Repeat</keyword>
<dbReference type="SUPFAM" id="SSF48403">
    <property type="entry name" value="Ankyrin repeat"/>
    <property type="match status" value="2"/>
</dbReference>
<gene>
    <name evidence="5" type="ORF">EI97DRAFT_435832</name>
</gene>
<dbReference type="Proteomes" id="UP000800097">
    <property type="component" value="Unassembled WGS sequence"/>
</dbReference>
<feature type="repeat" description="ANK" evidence="3">
    <location>
        <begin position="1599"/>
        <end position="1631"/>
    </location>
</feature>
<dbReference type="SMART" id="SM00248">
    <property type="entry name" value="ANK"/>
    <property type="match status" value="9"/>
</dbReference>
<feature type="compositionally biased region" description="Acidic residues" evidence="4">
    <location>
        <begin position="629"/>
        <end position="647"/>
    </location>
</feature>
<dbReference type="PANTHER" id="PTHR24171:SF9">
    <property type="entry name" value="ANKYRIN REPEAT DOMAIN-CONTAINING PROTEIN 39"/>
    <property type="match status" value="1"/>
</dbReference>
<dbReference type="GeneID" id="54552133"/>
<dbReference type="RefSeq" id="XP_033651200.1">
    <property type="nucleotide sequence ID" value="XM_033798958.1"/>
</dbReference>
<dbReference type="InterPro" id="IPR036770">
    <property type="entry name" value="Ankyrin_rpt-contain_sf"/>
</dbReference>
<evidence type="ECO:0000256" key="1">
    <source>
        <dbReference type="ARBA" id="ARBA00022737"/>
    </source>
</evidence>
<feature type="repeat" description="ANK" evidence="3">
    <location>
        <begin position="568"/>
        <end position="600"/>
    </location>
</feature>
<feature type="region of interest" description="Disordered" evidence="4">
    <location>
        <begin position="1724"/>
        <end position="1768"/>
    </location>
</feature>
<dbReference type="InterPro" id="IPR002110">
    <property type="entry name" value="Ankyrin_rpt"/>
</dbReference>